<dbReference type="PANTHER" id="PTHR42815">
    <property type="entry name" value="FAD-BINDING, PUTATIVE (AFU_ORTHOLOGUE AFUA_6G07600)-RELATED"/>
    <property type="match status" value="1"/>
</dbReference>
<dbReference type="OrthoDB" id="9796486at2"/>
<dbReference type="NCBIfam" id="TIGR04025">
    <property type="entry name" value="PPOX_FMN_DR2398"/>
    <property type="match status" value="1"/>
</dbReference>
<dbReference type="GO" id="GO:0016787">
    <property type="term" value="F:hydrolase activity"/>
    <property type="evidence" value="ECO:0007669"/>
    <property type="project" value="UniProtKB-KW"/>
</dbReference>
<proteinExistence type="predicted"/>
<sequence length="212" mass="23323">MNKSVFGGVVATEEELQSLLGGTPSKLAANKVITELDEHCRNYLARSPFVLMSTADASGACDVSPRGDAPGFVLVLGEKHLVIPERPGNKRADSLCNILSNPRIGLIFLIPGLEETLRINGRACVVRDPQILERMTAQGKTPVLGIGVEVEECFVHCAKALKRSKLWQPESWLSRDQLPNPAEMLRDHCKLPGMTTEQIAESLQESYTKRLY</sequence>
<dbReference type="PANTHER" id="PTHR42815:SF2">
    <property type="entry name" value="FAD-BINDING, PUTATIVE (AFU_ORTHOLOGUE AFUA_6G07600)-RELATED"/>
    <property type="match status" value="1"/>
</dbReference>
<accession>A0A074MDG7</accession>
<dbReference type="InterPro" id="IPR011576">
    <property type="entry name" value="Pyridox_Oxase_N"/>
</dbReference>
<dbReference type="RefSeq" id="WP_038085892.1">
    <property type="nucleotide sequence ID" value="NZ_JMIR01000007.1"/>
</dbReference>
<protein>
    <submittedName>
        <fullName evidence="2">Phosphohydrolase</fullName>
    </submittedName>
</protein>
<evidence type="ECO:0000313" key="2">
    <source>
        <dbReference type="EMBL" id="KEO83897.1"/>
    </source>
</evidence>
<dbReference type="eggNOG" id="COG3576">
    <property type="taxonomic scope" value="Bacteria"/>
</dbReference>
<dbReference type="AlphaFoldDB" id="A0A074MDG7"/>
<gene>
    <name evidence="2" type="ORF">EL26_06835</name>
</gene>
<keyword evidence="3" id="KW-1185">Reference proteome</keyword>
<dbReference type="SUPFAM" id="SSF50475">
    <property type="entry name" value="FMN-binding split barrel"/>
    <property type="match status" value="1"/>
</dbReference>
<feature type="domain" description="Pyridoxamine 5'-phosphate oxidase N-terminal" evidence="1">
    <location>
        <begin position="36"/>
        <end position="154"/>
    </location>
</feature>
<name>A0A074MDG7_9BACL</name>
<evidence type="ECO:0000313" key="3">
    <source>
        <dbReference type="Proteomes" id="UP000027931"/>
    </source>
</evidence>
<dbReference type="InterPro" id="IPR012349">
    <property type="entry name" value="Split_barrel_FMN-bd"/>
</dbReference>
<dbReference type="Proteomes" id="UP000027931">
    <property type="component" value="Unassembled WGS sequence"/>
</dbReference>
<organism evidence="2 3">
    <name type="scientific">Tumebacillus flagellatus</name>
    <dbReference type="NCBI Taxonomy" id="1157490"/>
    <lineage>
        <taxon>Bacteria</taxon>
        <taxon>Bacillati</taxon>
        <taxon>Bacillota</taxon>
        <taxon>Bacilli</taxon>
        <taxon>Bacillales</taxon>
        <taxon>Alicyclobacillaceae</taxon>
        <taxon>Tumebacillus</taxon>
    </lineage>
</organism>
<reference evidence="2 3" key="1">
    <citation type="journal article" date="2013" name="Int. J. Syst. Evol. Microbiol.">
        <title>Tumebacillus flagellatus sp. nov., an alpha-amylase/pullulanase-producing bacterium isolated from cassava wastewater.</title>
        <authorList>
            <person name="Wang Q."/>
            <person name="Xie N."/>
            <person name="Qin Y."/>
            <person name="Shen N."/>
            <person name="Zhu J."/>
            <person name="Mi H."/>
            <person name="Huang R."/>
        </authorList>
    </citation>
    <scope>NUCLEOTIDE SEQUENCE [LARGE SCALE GENOMIC DNA]</scope>
    <source>
        <strain evidence="2 3">GST4</strain>
    </source>
</reference>
<evidence type="ECO:0000259" key="1">
    <source>
        <dbReference type="Pfam" id="PF01243"/>
    </source>
</evidence>
<dbReference type="Gene3D" id="2.30.110.10">
    <property type="entry name" value="Electron Transport, Fmn-binding Protein, Chain A"/>
    <property type="match status" value="1"/>
</dbReference>
<dbReference type="EMBL" id="JMIR01000007">
    <property type="protein sequence ID" value="KEO83897.1"/>
    <property type="molecule type" value="Genomic_DNA"/>
</dbReference>
<dbReference type="STRING" id="1157490.EL26_06835"/>
<dbReference type="InterPro" id="IPR024029">
    <property type="entry name" value="Pyridox_Oxase_FMN-dep"/>
</dbReference>
<keyword evidence="2" id="KW-0378">Hydrolase</keyword>
<dbReference type="Pfam" id="PF01243">
    <property type="entry name" value="PNPOx_N"/>
    <property type="match status" value="1"/>
</dbReference>
<comment type="caution">
    <text evidence="2">The sequence shown here is derived from an EMBL/GenBank/DDBJ whole genome shotgun (WGS) entry which is preliminary data.</text>
</comment>